<accession>A0A507R4X1</accession>
<dbReference type="InterPro" id="IPR036864">
    <property type="entry name" value="Zn2-C6_fun-type_DNA-bd_sf"/>
</dbReference>
<evidence type="ECO:0000259" key="7">
    <source>
        <dbReference type="PROSITE" id="PS50048"/>
    </source>
</evidence>
<dbReference type="InterPro" id="IPR004507">
    <property type="entry name" value="UbiX-like"/>
</dbReference>
<dbReference type="InterPro" id="IPR001138">
    <property type="entry name" value="Zn2Cys6_DnaBD"/>
</dbReference>
<dbReference type="PANTHER" id="PTHR43374:SF1">
    <property type="entry name" value="FLAVIN PRENYLTRANSFERASE PAD1, MITOCHONDRIAL"/>
    <property type="match status" value="1"/>
</dbReference>
<evidence type="ECO:0000313" key="8">
    <source>
        <dbReference type="EMBL" id="TQB75906.1"/>
    </source>
</evidence>
<evidence type="ECO:0000256" key="3">
    <source>
        <dbReference type="ARBA" id="ARBA00023125"/>
    </source>
</evidence>
<name>A0A507R4X1_MONPU</name>
<dbReference type="GO" id="GO:0003677">
    <property type="term" value="F:DNA binding"/>
    <property type="evidence" value="ECO:0007669"/>
    <property type="project" value="UniProtKB-KW"/>
</dbReference>
<protein>
    <recommendedName>
        <fullName evidence="7">Zn(2)-C6 fungal-type domain-containing protein</fullName>
    </recommendedName>
</protein>
<reference evidence="8 9" key="1">
    <citation type="submission" date="2019-06" db="EMBL/GenBank/DDBJ databases">
        <title>Wine fermentation using esterase from Monascus purpureus.</title>
        <authorList>
            <person name="Geng C."/>
            <person name="Zhang Y."/>
        </authorList>
    </citation>
    <scope>NUCLEOTIDE SEQUENCE [LARGE SCALE GENOMIC DNA]</scope>
    <source>
        <strain evidence="8">HQ1</strain>
    </source>
</reference>
<dbReference type="Pfam" id="PF04082">
    <property type="entry name" value="Fungal_trans"/>
    <property type="match status" value="1"/>
</dbReference>
<keyword evidence="1" id="KW-0479">Metal-binding</keyword>
<keyword evidence="4" id="KW-0804">Transcription</keyword>
<organism evidence="8 9">
    <name type="scientific">Monascus purpureus</name>
    <name type="common">Red mold</name>
    <name type="synonym">Monascus anka</name>
    <dbReference type="NCBI Taxonomy" id="5098"/>
    <lineage>
        <taxon>Eukaryota</taxon>
        <taxon>Fungi</taxon>
        <taxon>Dikarya</taxon>
        <taxon>Ascomycota</taxon>
        <taxon>Pezizomycotina</taxon>
        <taxon>Eurotiomycetes</taxon>
        <taxon>Eurotiomycetidae</taxon>
        <taxon>Eurotiales</taxon>
        <taxon>Aspergillaceae</taxon>
        <taxon>Monascus</taxon>
    </lineage>
</organism>
<evidence type="ECO:0000256" key="6">
    <source>
        <dbReference type="SAM" id="MobiDB-lite"/>
    </source>
</evidence>
<dbReference type="GO" id="GO:0000981">
    <property type="term" value="F:DNA-binding transcription factor activity, RNA polymerase II-specific"/>
    <property type="evidence" value="ECO:0007669"/>
    <property type="project" value="InterPro"/>
</dbReference>
<dbReference type="EMBL" id="VIFY01000014">
    <property type="protein sequence ID" value="TQB75906.1"/>
    <property type="molecule type" value="Genomic_DNA"/>
</dbReference>
<dbReference type="PROSITE" id="PS00463">
    <property type="entry name" value="ZN2_CY6_FUNGAL_1"/>
    <property type="match status" value="1"/>
</dbReference>
<dbReference type="GO" id="GO:0008270">
    <property type="term" value="F:zinc ion binding"/>
    <property type="evidence" value="ECO:0007669"/>
    <property type="project" value="InterPro"/>
</dbReference>
<dbReference type="CDD" id="cd12148">
    <property type="entry name" value="fungal_TF_MHR"/>
    <property type="match status" value="1"/>
</dbReference>
<dbReference type="GO" id="GO:0016831">
    <property type="term" value="F:carboxy-lyase activity"/>
    <property type="evidence" value="ECO:0007669"/>
    <property type="project" value="TreeGrafter"/>
</dbReference>
<evidence type="ECO:0000256" key="4">
    <source>
        <dbReference type="ARBA" id="ARBA00023163"/>
    </source>
</evidence>
<dbReference type="SMART" id="SM00906">
    <property type="entry name" value="Fungal_trans"/>
    <property type="match status" value="1"/>
</dbReference>
<dbReference type="Proteomes" id="UP000319663">
    <property type="component" value="Unassembled WGS sequence"/>
</dbReference>
<evidence type="ECO:0000256" key="5">
    <source>
        <dbReference type="ARBA" id="ARBA00023242"/>
    </source>
</evidence>
<keyword evidence="9" id="KW-1185">Reference proteome</keyword>
<proteinExistence type="predicted"/>
<keyword evidence="2" id="KW-0805">Transcription regulation</keyword>
<evidence type="ECO:0000313" key="9">
    <source>
        <dbReference type="Proteomes" id="UP000319663"/>
    </source>
</evidence>
<keyword evidence="5" id="KW-0539">Nucleus</keyword>
<keyword evidence="3" id="KW-0238">DNA-binding</keyword>
<dbReference type="PANTHER" id="PTHR43374">
    <property type="entry name" value="FLAVIN PRENYLTRANSFERASE"/>
    <property type="match status" value="1"/>
</dbReference>
<sequence>MYQHSSTRTSVDRQEVNRVLQLKRKQREARACYPCRQRKVKCDNGHPCRTCSKRGHPEICTYDIGSPSHGRQSSLERSRSVRSKQVSRDIGSPGLNDTSSGLIAGPERNPTTATSVTGNVHSLQSRVLGSAQSGVVNSPEETTAATDEGSKDYPSVYSGDNSVVSLLRSRAQDPNESMAREARSVLGLQNTCCSYPFMDLRTKQDRWMALLKVLPQKEEVSRYFHFYRIRAYPFNPILVDMDHFESELCTYLNAYSAGELRDQKRISERWNSGKAVGYISLLLAILATGVHFSDVENPTRSELCQDLARRCFQALRLSNFLFRPSLDTIQALLILGNTLQNSGQSDAAWALLGTTVRLAQTLGLHTERSVSHWPDSLKPKAKSLWLNIAWQDCLLSLCYDRPCIVSLSGWMLDAEFASRWDLSYTDIMHYLCRYGLEITKEKSPGENETSDAIDALRSLDNIYGRAQRHLQDRGNCRTLQQHLEHLALRMHFSFAVSVFCRPAIRKSQSVLLNPHGDILRKRAREGLINASAAFLDFQALSIVPLRTWSMIHTALSSTLLLCLWEETRNDPECWNLQHQVIEAFTAAGLGAGINASASSDDTLWLSERHIRTLVALRNAVSSVPLDANATSGVAHASNKDAHEGRANSAVEFRQDTFPPTFEYGWVTIHREGKTQKV</sequence>
<gene>
    <name evidence="8" type="ORF">MPDQ_001507</name>
</gene>
<dbReference type="Pfam" id="PF00172">
    <property type="entry name" value="Zn_clus"/>
    <property type="match status" value="1"/>
</dbReference>
<comment type="caution">
    <text evidence="8">The sequence shown here is derived from an EMBL/GenBank/DDBJ whole genome shotgun (WGS) entry which is preliminary data.</text>
</comment>
<feature type="domain" description="Zn(2)-C6 fungal-type" evidence="7">
    <location>
        <begin position="31"/>
        <end position="62"/>
    </location>
</feature>
<evidence type="ECO:0000256" key="1">
    <source>
        <dbReference type="ARBA" id="ARBA00022723"/>
    </source>
</evidence>
<dbReference type="AlphaFoldDB" id="A0A507R4X1"/>
<dbReference type="SUPFAM" id="SSF57701">
    <property type="entry name" value="Zn2/Cys6 DNA-binding domain"/>
    <property type="match status" value="1"/>
</dbReference>
<dbReference type="CDD" id="cd00067">
    <property type="entry name" value="GAL4"/>
    <property type="match status" value="1"/>
</dbReference>
<evidence type="ECO:0000256" key="2">
    <source>
        <dbReference type="ARBA" id="ARBA00023015"/>
    </source>
</evidence>
<feature type="compositionally biased region" description="Polar residues" evidence="6">
    <location>
        <begin position="129"/>
        <end position="145"/>
    </location>
</feature>
<feature type="region of interest" description="Disordered" evidence="6">
    <location>
        <begin position="129"/>
        <end position="157"/>
    </location>
</feature>
<dbReference type="SMART" id="SM00066">
    <property type="entry name" value="GAL4"/>
    <property type="match status" value="1"/>
</dbReference>
<dbReference type="Gene3D" id="4.10.240.10">
    <property type="entry name" value="Zn(2)-C6 fungal-type DNA-binding domain"/>
    <property type="match status" value="1"/>
</dbReference>
<dbReference type="InterPro" id="IPR007219">
    <property type="entry name" value="XnlR_reg_dom"/>
</dbReference>
<dbReference type="PROSITE" id="PS50048">
    <property type="entry name" value="ZN2_CY6_FUNGAL_2"/>
    <property type="match status" value="1"/>
</dbReference>
<dbReference type="GO" id="GO:0006351">
    <property type="term" value="P:DNA-templated transcription"/>
    <property type="evidence" value="ECO:0007669"/>
    <property type="project" value="InterPro"/>
</dbReference>
<feature type="region of interest" description="Disordered" evidence="6">
    <location>
        <begin position="63"/>
        <end position="116"/>
    </location>
</feature>
<dbReference type="STRING" id="5098.A0A507R4X1"/>